<evidence type="ECO:0000313" key="3">
    <source>
        <dbReference type="EMBL" id="JAG17469.1"/>
    </source>
</evidence>
<gene>
    <name evidence="8" type="primary">xseA_11</name>
    <name evidence="4" type="synonym">xseA_1</name>
    <name evidence="10" type="synonym">xseA_10</name>
    <name evidence="11" type="synonym">xseA_12</name>
    <name evidence="9" type="synonym">xseA_13</name>
    <name evidence="7" type="synonym">xseA_14</name>
    <name evidence="5" type="synonym">xseA_2</name>
    <name evidence="3" type="synonym">xseA_3</name>
    <name evidence="2" type="synonym">xseA_4</name>
    <name evidence="6" type="synonym">xseA_5</name>
    <name evidence="11" type="ORF">CM83_70020</name>
    <name evidence="9" type="ORF">CM83_70022</name>
    <name evidence="10" type="ORF">CM83_70024</name>
    <name evidence="8" type="ORF">CM83_70026</name>
    <name evidence="7" type="ORF">CM83_70028</name>
    <name evidence="5" type="ORF">CM83_70030</name>
    <name evidence="4" type="ORF">CM83_70032</name>
    <name evidence="2" type="ORF">CM83_70034</name>
    <name evidence="3" type="ORF">CM83_70036</name>
    <name evidence="6" type="ORF">CM83_70038</name>
</gene>
<dbReference type="EMBL" id="GBHO01026135">
    <property type="protein sequence ID" value="JAG17469.1"/>
    <property type="molecule type" value="Transcribed_RNA"/>
</dbReference>
<evidence type="ECO:0000256" key="1">
    <source>
        <dbReference type="SAM" id="MobiDB-lite"/>
    </source>
</evidence>
<accession>A0A0A9ZD12</accession>
<evidence type="ECO:0000313" key="7">
    <source>
        <dbReference type="EMBL" id="JAG39684.1"/>
    </source>
</evidence>
<evidence type="ECO:0000313" key="8">
    <source>
        <dbReference type="EMBL" id="JAG39685.1"/>
    </source>
</evidence>
<feature type="region of interest" description="Disordered" evidence="1">
    <location>
        <begin position="1"/>
        <end position="24"/>
    </location>
</feature>
<dbReference type="EMBL" id="GBHO01026130">
    <property type="protein sequence ID" value="JAG17474.1"/>
    <property type="molecule type" value="Transcribed_RNA"/>
</dbReference>
<evidence type="ECO:0000313" key="6">
    <source>
        <dbReference type="EMBL" id="JAG17474.1"/>
    </source>
</evidence>
<evidence type="ECO:0000313" key="10">
    <source>
        <dbReference type="EMBL" id="JAG39687.1"/>
    </source>
</evidence>
<dbReference type="EMBL" id="GBHO01026132">
    <property type="protein sequence ID" value="JAG17472.1"/>
    <property type="molecule type" value="Transcribed_RNA"/>
</dbReference>
<evidence type="ECO:0000313" key="2">
    <source>
        <dbReference type="EMBL" id="JAG17468.1"/>
    </source>
</evidence>
<evidence type="ECO:0000313" key="5">
    <source>
        <dbReference type="EMBL" id="JAG17472.1"/>
    </source>
</evidence>
<dbReference type="EMBL" id="GBHO01003916">
    <property type="protein sequence ID" value="JAG39688.1"/>
    <property type="molecule type" value="Transcribed_RNA"/>
</dbReference>
<feature type="region of interest" description="Disordered" evidence="1">
    <location>
        <begin position="302"/>
        <end position="328"/>
    </location>
</feature>
<proteinExistence type="predicted"/>
<dbReference type="EMBL" id="GBHO01003917">
    <property type="protein sequence ID" value="JAG39687.1"/>
    <property type="molecule type" value="Transcribed_RNA"/>
</dbReference>
<sequence>MAPVPPGHWNVEESSDQGNPNISETPEKEVSLLKLLSTLLDQNSTKSTNKIKFAEFEPNKGNPKAWIKTAQLIMEDQTPTKAQLAKALNDSLKGNAAAWLAENIDENLTWDNFCEAFKSKYCKIDTSAATIYQTIKAHPKDGDTSKLISELLVKIRGVFRGKSGDDCSLILATAIAAKFEPDLRKWAYTHEKLTEGDLMQELQASNASKSNFAQTRRYESHTDQTQYNDQHKIQFSKRPFNGQYKRDFKRFKQNDQNQHNNPGPSTQNQQNWQQNTKFCKKCKKAGHDWSHCFKNPYRQNEQVRADHSERRVNVCHSNPKGQLNHKGN</sequence>
<dbReference type="EMBL" id="GBHO01003920">
    <property type="protein sequence ID" value="JAG39684.1"/>
    <property type="molecule type" value="Transcribed_RNA"/>
</dbReference>
<dbReference type="EMBL" id="GBHO01026133">
    <property type="protein sequence ID" value="JAG17471.1"/>
    <property type="molecule type" value="Transcribed_RNA"/>
</dbReference>
<reference evidence="8" key="2">
    <citation type="submission" date="2014-07" db="EMBL/GenBank/DDBJ databases">
        <authorList>
            <person name="Hull J."/>
        </authorList>
    </citation>
    <scope>NUCLEOTIDE SEQUENCE</scope>
</reference>
<dbReference type="EMBL" id="GBHO01003918">
    <property type="protein sequence ID" value="JAG39686.1"/>
    <property type="molecule type" value="Transcribed_RNA"/>
</dbReference>
<evidence type="ECO:0000313" key="4">
    <source>
        <dbReference type="EMBL" id="JAG17471.1"/>
    </source>
</evidence>
<protein>
    <submittedName>
        <fullName evidence="8">Exodeoxyribonuclease 7 large subunit</fullName>
    </submittedName>
</protein>
<name>A0A0A9ZD12_LYGHE</name>
<dbReference type="EMBL" id="GBHO01026136">
    <property type="protein sequence ID" value="JAG17468.1"/>
    <property type="molecule type" value="Transcribed_RNA"/>
</dbReference>
<feature type="compositionally biased region" description="Basic and acidic residues" evidence="1">
    <location>
        <begin position="302"/>
        <end position="312"/>
    </location>
</feature>
<evidence type="ECO:0000313" key="9">
    <source>
        <dbReference type="EMBL" id="JAG39686.1"/>
    </source>
</evidence>
<organism evidence="8">
    <name type="scientific">Lygus hesperus</name>
    <name type="common">Western plant bug</name>
    <dbReference type="NCBI Taxonomy" id="30085"/>
    <lineage>
        <taxon>Eukaryota</taxon>
        <taxon>Metazoa</taxon>
        <taxon>Ecdysozoa</taxon>
        <taxon>Arthropoda</taxon>
        <taxon>Hexapoda</taxon>
        <taxon>Insecta</taxon>
        <taxon>Pterygota</taxon>
        <taxon>Neoptera</taxon>
        <taxon>Paraneoptera</taxon>
        <taxon>Hemiptera</taxon>
        <taxon>Heteroptera</taxon>
        <taxon>Panheteroptera</taxon>
        <taxon>Cimicomorpha</taxon>
        <taxon>Miridae</taxon>
        <taxon>Mirini</taxon>
        <taxon>Lygus</taxon>
    </lineage>
</organism>
<dbReference type="EMBL" id="GBHO01003919">
    <property type="protein sequence ID" value="JAG39685.1"/>
    <property type="molecule type" value="Transcribed_RNA"/>
</dbReference>
<reference evidence="8" key="1">
    <citation type="journal article" date="2014" name="PLoS ONE">
        <title>Transcriptome-Based Identification of ABC Transporters in the Western Tarnished Plant Bug Lygus hesperus.</title>
        <authorList>
            <person name="Hull J.J."/>
            <person name="Chaney K."/>
            <person name="Geib S.M."/>
            <person name="Fabrick J.A."/>
            <person name="Brent C.S."/>
            <person name="Walsh D."/>
            <person name="Lavine L.C."/>
        </authorList>
    </citation>
    <scope>NUCLEOTIDE SEQUENCE</scope>
</reference>
<evidence type="ECO:0000313" key="11">
    <source>
        <dbReference type="EMBL" id="JAG39688.1"/>
    </source>
</evidence>
<dbReference type="AlphaFoldDB" id="A0A0A9ZD12"/>
<feature type="region of interest" description="Disordered" evidence="1">
    <location>
        <begin position="209"/>
        <end position="239"/>
    </location>
</feature>